<name>A0ABP0DGL2_9PEZI</name>
<evidence type="ECO:0000313" key="4">
    <source>
        <dbReference type="EMBL" id="CAK7267381.1"/>
    </source>
</evidence>
<keyword evidence="2" id="KW-0472">Membrane</keyword>
<keyword evidence="2" id="KW-1133">Transmembrane helix</keyword>
<accession>A0ABP0DGL2</accession>
<keyword evidence="2" id="KW-0812">Transmembrane</keyword>
<comment type="caution">
    <text evidence="4">The sequence shown here is derived from an EMBL/GenBank/DDBJ whole genome shotgun (WGS) entry which is preliminary data.</text>
</comment>
<sequence length="342" mass="35483">MRASPQLQFAAAGLLTLSGMAAASSSYNSPDLAGCLNSKAATLAGLAACGHSGSIEYCLANRLPKESSLCTVEELAQCFANAGCQPDESLIEAAWAIKRCTVRSELEELRRRKPVAEGPTSTPVLAATPVLAPRADSTYTGGVTTPLICLTPTTIPTTVCPVQTTGPNAGKTTLSCYSTIAVIPTCAAGLLCDIDSTTGQTTCMQKQSPDAAGIVIAIVFAVGIVLAVSIMCFFCCRERRQDARLAKAAEAAAIARQAAIDSKRPSAGVRNVTGGRSPNGADAQPLMASHSPAPTQQQRHHYLPQSSSASMLSHQDPGLRNSETSGDLATGPNPFADQHQLR</sequence>
<keyword evidence="3" id="KW-0732">Signal</keyword>
<evidence type="ECO:0000313" key="5">
    <source>
        <dbReference type="Proteomes" id="UP001642501"/>
    </source>
</evidence>
<evidence type="ECO:0000256" key="3">
    <source>
        <dbReference type="SAM" id="SignalP"/>
    </source>
</evidence>
<feature type="signal peptide" evidence="3">
    <location>
        <begin position="1"/>
        <end position="23"/>
    </location>
</feature>
<keyword evidence="5" id="KW-1185">Reference proteome</keyword>
<feature type="chain" id="PRO_5046655819" description="Extracellular membrane protein CFEM domain-containing protein" evidence="3">
    <location>
        <begin position="24"/>
        <end position="342"/>
    </location>
</feature>
<dbReference type="Proteomes" id="UP001642501">
    <property type="component" value="Unassembled WGS sequence"/>
</dbReference>
<gene>
    <name evidence="4" type="ORF">SEPCBS57363_002563</name>
</gene>
<proteinExistence type="predicted"/>
<feature type="compositionally biased region" description="Polar residues" evidence="1">
    <location>
        <begin position="304"/>
        <end position="313"/>
    </location>
</feature>
<feature type="region of interest" description="Disordered" evidence="1">
    <location>
        <begin position="264"/>
        <end position="342"/>
    </location>
</feature>
<organism evidence="4 5">
    <name type="scientific">Sporothrix epigloea</name>
    <dbReference type="NCBI Taxonomy" id="1892477"/>
    <lineage>
        <taxon>Eukaryota</taxon>
        <taxon>Fungi</taxon>
        <taxon>Dikarya</taxon>
        <taxon>Ascomycota</taxon>
        <taxon>Pezizomycotina</taxon>
        <taxon>Sordariomycetes</taxon>
        <taxon>Sordariomycetidae</taxon>
        <taxon>Ophiostomatales</taxon>
        <taxon>Ophiostomataceae</taxon>
        <taxon>Sporothrix</taxon>
    </lineage>
</organism>
<feature type="transmembrane region" description="Helical" evidence="2">
    <location>
        <begin position="211"/>
        <end position="236"/>
    </location>
</feature>
<protein>
    <recommendedName>
        <fullName evidence="6">Extracellular membrane protein CFEM domain-containing protein</fullName>
    </recommendedName>
</protein>
<evidence type="ECO:0000256" key="2">
    <source>
        <dbReference type="SAM" id="Phobius"/>
    </source>
</evidence>
<evidence type="ECO:0008006" key="6">
    <source>
        <dbReference type="Google" id="ProtNLM"/>
    </source>
</evidence>
<dbReference type="EMBL" id="CAWUOM010000034">
    <property type="protein sequence ID" value="CAK7267381.1"/>
    <property type="molecule type" value="Genomic_DNA"/>
</dbReference>
<reference evidence="4 5" key="1">
    <citation type="submission" date="2024-01" db="EMBL/GenBank/DDBJ databases">
        <authorList>
            <person name="Allen C."/>
            <person name="Tagirdzhanova G."/>
        </authorList>
    </citation>
    <scope>NUCLEOTIDE SEQUENCE [LARGE SCALE GENOMIC DNA]</scope>
    <source>
        <strain evidence="4 5">CBS 573.63</strain>
    </source>
</reference>
<evidence type="ECO:0000256" key="1">
    <source>
        <dbReference type="SAM" id="MobiDB-lite"/>
    </source>
</evidence>